<reference evidence="4 5" key="1">
    <citation type="submission" date="2024-02" db="EMBL/GenBank/DDBJ databases">
        <title>High-quality chromosome-scale genome assembly of Pensacola bahiagrass (Paspalum notatum Flugge var. saurae).</title>
        <authorList>
            <person name="Vega J.M."/>
            <person name="Podio M."/>
            <person name="Orjuela J."/>
            <person name="Siena L.A."/>
            <person name="Pessino S.C."/>
            <person name="Combes M.C."/>
            <person name="Mariac C."/>
            <person name="Albertini E."/>
            <person name="Pupilli F."/>
            <person name="Ortiz J.P.A."/>
            <person name="Leblanc O."/>
        </authorList>
    </citation>
    <scope>NUCLEOTIDE SEQUENCE [LARGE SCALE GENOMIC DNA]</scope>
    <source>
        <strain evidence="4">R1</strain>
        <tissue evidence="4">Leaf</tissue>
    </source>
</reference>
<evidence type="ECO:0000313" key="4">
    <source>
        <dbReference type="EMBL" id="WVZ49480.1"/>
    </source>
</evidence>
<evidence type="ECO:0000256" key="1">
    <source>
        <dbReference type="ARBA" id="ARBA00023268"/>
    </source>
</evidence>
<organism evidence="4 5">
    <name type="scientific">Paspalum notatum var. saurae</name>
    <dbReference type="NCBI Taxonomy" id="547442"/>
    <lineage>
        <taxon>Eukaryota</taxon>
        <taxon>Viridiplantae</taxon>
        <taxon>Streptophyta</taxon>
        <taxon>Embryophyta</taxon>
        <taxon>Tracheophyta</taxon>
        <taxon>Spermatophyta</taxon>
        <taxon>Magnoliopsida</taxon>
        <taxon>Liliopsida</taxon>
        <taxon>Poales</taxon>
        <taxon>Poaceae</taxon>
        <taxon>PACMAD clade</taxon>
        <taxon>Panicoideae</taxon>
        <taxon>Andropogonodae</taxon>
        <taxon>Paspaleae</taxon>
        <taxon>Paspalinae</taxon>
        <taxon>Paspalum</taxon>
    </lineage>
</organism>
<feature type="region of interest" description="Disordered" evidence="2">
    <location>
        <begin position="72"/>
        <end position="112"/>
    </location>
</feature>
<dbReference type="InterPro" id="IPR041577">
    <property type="entry name" value="RT_RNaseH_2"/>
</dbReference>
<keyword evidence="1" id="KW-0511">Multifunctional enzyme</keyword>
<dbReference type="InterPro" id="IPR043502">
    <property type="entry name" value="DNA/RNA_pol_sf"/>
</dbReference>
<dbReference type="Pfam" id="PF17919">
    <property type="entry name" value="RT_RNaseH_2"/>
    <property type="match status" value="1"/>
</dbReference>
<keyword evidence="5" id="KW-1185">Reference proteome</keyword>
<dbReference type="EMBL" id="CP144745">
    <property type="protein sequence ID" value="WVZ49480.1"/>
    <property type="molecule type" value="Genomic_DNA"/>
</dbReference>
<dbReference type="Proteomes" id="UP001341281">
    <property type="component" value="Chromosome 01"/>
</dbReference>
<dbReference type="PANTHER" id="PTHR37984">
    <property type="entry name" value="PROTEIN CBG26694"/>
    <property type="match status" value="1"/>
</dbReference>
<dbReference type="PANTHER" id="PTHR37984:SF5">
    <property type="entry name" value="PROTEIN NYNRIN-LIKE"/>
    <property type="match status" value="1"/>
</dbReference>
<evidence type="ECO:0000259" key="3">
    <source>
        <dbReference type="Pfam" id="PF17919"/>
    </source>
</evidence>
<evidence type="ECO:0000256" key="2">
    <source>
        <dbReference type="SAM" id="MobiDB-lite"/>
    </source>
</evidence>
<proteinExistence type="predicted"/>
<protein>
    <recommendedName>
        <fullName evidence="3">Reverse transcriptase/retrotransposon-derived protein RNase H-like domain-containing protein</fullName>
    </recommendedName>
</protein>
<feature type="domain" description="Reverse transcriptase/retrotransposon-derived protein RNase H-like" evidence="3">
    <location>
        <begin position="2"/>
        <end position="66"/>
    </location>
</feature>
<accession>A0AAQ3PEB4</accession>
<dbReference type="GO" id="GO:0003824">
    <property type="term" value="F:catalytic activity"/>
    <property type="evidence" value="ECO:0007669"/>
    <property type="project" value="UniProtKB-KW"/>
</dbReference>
<dbReference type="SUPFAM" id="SSF56672">
    <property type="entry name" value="DNA/RNA polymerases"/>
    <property type="match status" value="1"/>
</dbReference>
<gene>
    <name evidence="4" type="ORF">U9M48_000838</name>
</gene>
<dbReference type="InterPro" id="IPR050951">
    <property type="entry name" value="Retrovirus_Pol_polyprotein"/>
</dbReference>
<sequence>MPDIDKPFTVDWDASGVGFGAVLHQGTGLLAFFSRPFAAHHLKLAAYEWELIGLVQAVRHWHPYLWVVPSSSAPTTTASSTCWTSASPRCHSISGSASSSGSTSPWSIARAG</sequence>
<evidence type="ECO:0000313" key="5">
    <source>
        <dbReference type="Proteomes" id="UP001341281"/>
    </source>
</evidence>
<name>A0AAQ3PEB4_PASNO</name>
<dbReference type="AlphaFoldDB" id="A0AAQ3PEB4"/>